<evidence type="ECO:0000256" key="2">
    <source>
        <dbReference type="ARBA" id="ARBA00022723"/>
    </source>
</evidence>
<keyword evidence="6" id="KW-1133">Transmembrane helix</keyword>
<feature type="region of interest" description="Disordered" evidence="5">
    <location>
        <begin position="208"/>
        <end position="228"/>
    </location>
</feature>
<dbReference type="Gene3D" id="3.40.390.10">
    <property type="entry name" value="Collagenase (Catalytic Domain)"/>
    <property type="match status" value="1"/>
</dbReference>
<dbReference type="SUPFAM" id="SSF55486">
    <property type="entry name" value="Metalloproteases ('zincins'), catalytic domain"/>
    <property type="match status" value="1"/>
</dbReference>
<dbReference type="Pfam" id="PF00413">
    <property type="entry name" value="Peptidase_M10"/>
    <property type="match status" value="1"/>
</dbReference>
<comment type="caution">
    <text evidence="8">The sequence shown here is derived from an EMBL/GenBank/DDBJ whole genome shotgun (WGS) entry which is preliminary data.</text>
</comment>
<keyword evidence="2" id="KW-0479">Metal-binding</keyword>
<feature type="transmembrane region" description="Helical" evidence="6">
    <location>
        <begin position="12"/>
        <end position="31"/>
    </location>
</feature>
<name>A0ABX1L7L4_9LACO</name>
<protein>
    <submittedName>
        <fullName evidence="8">Matrixin family metalloprotease</fullName>
    </submittedName>
</protein>
<organism evidence="8 9">
    <name type="scientific">Levilactobacillus tujiorum</name>
    <dbReference type="NCBI Taxonomy" id="2912243"/>
    <lineage>
        <taxon>Bacteria</taxon>
        <taxon>Bacillati</taxon>
        <taxon>Bacillota</taxon>
        <taxon>Bacilli</taxon>
        <taxon>Lactobacillales</taxon>
        <taxon>Lactobacillaceae</taxon>
        <taxon>Levilactobacillus</taxon>
    </lineage>
</organism>
<evidence type="ECO:0000313" key="9">
    <source>
        <dbReference type="Proteomes" id="UP000707477"/>
    </source>
</evidence>
<evidence type="ECO:0000256" key="3">
    <source>
        <dbReference type="ARBA" id="ARBA00022801"/>
    </source>
</evidence>
<dbReference type="GO" id="GO:0008237">
    <property type="term" value="F:metallopeptidase activity"/>
    <property type="evidence" value="ECO:0007669"/>
    <property type="project" value="UniProtKB-KW"/>
</dbReference>
<evidence type="ECO:0000259" key="7">
    <source>
        <dbReference type="SMART" id="SM00235"/>
    </source>
</evidence>
<keyword evidence="3" id="KW-0378">Hydrolase</keyword>
<gene>
    <name evidence="8" type="ORF">HEQ44_08745</name>
</gene>
<accession>A0ABX1L7L4</accession>
<evidence type="ECO:0000256" key="4">
    <source>
        <dbReference type="ARBA" id="ARBA00022833"/>
    </source>
</evidence>
<evidence type="ECO:0000313" key="8">
    <source>
        <dbReference type="EMBL" id="NLR30274.1"/>
    </source>
</evidence>
<keyword evidence="6" id="KW-0472">Membrane</keyword>
<reference evidence="8 9" key="1">
    <citation type="submission" date="2020-03" db="EMBL/GenBank/DDBJ databases">
        <authorList>
            <person name="Zhang Z."/>
            <person name="Guo Z."/>
            <person name="Hou Q."/>
            <person name="Shen X."/>
        </authorList>
    </citation>
    <scope>NUCLEOTIDE SEQUENCE [LARGE SCALE GENOMIC DNA]</scope>
    <source>
        <strain evidence="8 9">HBUAS51329</strain>
    </source>
</reference>
<sequence>MIPKGRTGVKVIKRLFIVTLLAVGLFIISNWRTLSVQFNYYQSAFATLFTATDTHSGAHYQSKGVILRNLQDATTKTGAENTPVETAMQGVLLQRQYVYHFSANTPSQVRSLFNQAIAIYNQTGIVHLTAGRGESNRNQITLGIYYHRETSDRRTIELGRGGPQITQRISWQGILTTNAATAKLNATYPRSYKLSVAVHELGHALGLDHSSDRDSVMTPIDHGRTQPSSADLKSLRAIYEKS</sequence>
<dbReference type="EMBL" id="JAAVSD010000025">
    <property type="protein sequence ID" value="NLR30274.1"/>
    <property type="molecule type" value="Genomic_DNA"/>
</dbReference>
<dbReference type="Proteomes" id="UP000707477">
    <property type="component" value="Unassembled WGS sequence"/>
</dbReference>
<keyword evidence="9" id="KW-1185">Reference proteome</keyword>
<dbReference type="SMART" id="SM00235">
    <property type="entry name" value="ZnMc"/>
    <property type="match status" value="1"/>
</dbReference>
<keyword evidence="1" id="KW-0645">Protease</keyword>
<proteinExistence type="predicted"/>
<dbReference type="InterPro" id="IPR024079">
    <property type="entry name" value="MetalloPept_cat_dom_sf"/>
</dbReference>
<keyword evidence="6" id="KW-0812">Transmembrane</keyword>
<keyword evidence="4" id="KW-0862">Zinc</keyword>
<evidence type="ECO:0000256" key="1">
    <source>
        <dbReference type="ARBA" id="ARBA00022670"/>
    </source>
</evidence>
<dbReference type="InterPro" id="IPR006026">
    <property type="entry name" value="Peptidase_Metallo"/>
</dbReference>
<feature type="domain" description="Peptidase metallopeptidase" evidence="7">
    <location>
        <begin position="93"/>
        <end position="241"/>
    </location>
</feature>
<evidence type="ECO:0000256" key="5">
    <source>
        <dbReference type="SAM" id="MobiDB-lite"/>
    </source>
</evidence>
<evidence type="ECO:0000256" key="6">
    <source>
        <dbReference type="SAM" id="Phobius"/>
    </source>
</evidence>
<keyword evidence="8" id="KW-0482">Metalloprotease</keyword>
<dbReference type="InterPro" id="IPR001818">
    <property type="entry name" value="Pept_M10_metallopeptidase"/>
</dbReference>